<organism evidence="2 3">
    <name type="scientific">Blumeria hordei</name>
    <name type="common">Barley powdery mildew</name>
    <name type="synonym">Blumeria graminis f. sp. hordei</name>
    <dbReference type="NCBI Taxonomy" id="2867405"/>
    <lineage>
        <taxon>Eukaryota</taxon>
        <taxon>Fungi</taxon>
        <taxon>Dikarya</taxon>
        <taxon>Ascomycota</taxon>
        <taxon>Pezizomycotina</taxon>
        <taxon>Leotiomycetes</taxon>
        <taxon>Erysiphales</taxon>
        <taxon>Erysiphaceae</taxon>
        <taxon>Blumeria</taxon>
    </lineage>
</organism>
<proteinExistence type="predicted"/>
<dbReference type="PANTHER" id="PTHR30383:SF19">
    <property type="entry name" value="FIBRONECTIN TYPE-III DOMAIN-CONTAINING PROTEIN"/>
    <property type="match status" value="1"/>
</dbReference>
<dbReference type="InterPro" id="IPR013830">
    <property type="entry name" value="SGNH_hydro"/>
</dbReference>
<dbReference type="EMBL" id="UNSH01000068">
    <property type="protein sequence ID" value="SZF04840.1"/>
    <property type="molecule type" value="Genomic_DNA"/>
</dbReference>
<gene>
    <name evidence="2" type="ORF">BLGHR1_15639</name>
</gene>
<reference evidence="2 3" key="1">
    <citation type="submission" date="2017-11" db="EMBL/GenBank/DDBJ databases">
        <authorList>
            <person name="Kracher B."/>
        </authorList>
    </citation>
    <scope>NUCLEOTIDE SEQUENCE [LARGE SCALE GENOMIC DNA]</scope>
    <source>
        <strain evidence="2 3">RACE1</strain>
    </source>
</reference>
<dbReference type="Proteomes" id="UP000275772">
    <property type="component" value="Unassembled WGS sequence"/>
</dbReference>
<accession>A0A383UZP1</accession>
<evidence type="ECO:0000313" key="3">
    <source>
        <dbReference type="Proteomes" id="UP000275772"/>
    </source>
</evidence>
<name>A0A383UZP1_BLUHO</name>
<protein>
    <recommendedName>
        <fullName evidence="1">SGNH hydrolase-type esterase domain-containing protein</fullName>
    </recommendedName>
</protein>
<dbReference type="PANTHER" id="PTHR30383">
    <property type="entry name" value="THIOESTERASE 1/PROTEASE 1/LYSOPHOSPHOLIPASE L1"/>
    <property type="match status" value="1"/>
</dbReference>
<evidence type="ECO:0000259" key="1">
    <source>
        <dbReference type="Pfam" id="PF13472"/>
    </source>
</evidence>
<sequence>MSPATVNSEVTHLPKIINILCFGDSLTEGFTSTKVPDHPYATSLQAVLAKRLASHVVSVQVQGLGGDKVTGNFLMRMKALCESACSVDFAVILGGTNDLISNQQTRDIWPVLKNVWEIPLACSSTVLALTIPECGLATPQVNAEREALNSLIRNHHSENFHVFDLSEAMPYWEIPTDQRRLLWADTIHFSEKGYDLVGAMIADQLASIIEALPNSTEIKEDYEKVEL</sequence>
<dbReference type="CDD" id="cd00229">
    <property type="entry name" value="SGNH_hydrolase"/>
    <property type="match status" value="1"/>
</dbReference>
<dbReference type="Gene3D" id="3.40.50.1110">
    <property type="entry name" value="SGNH hydrolase"/>
    <property type="match status" value="1"/>
</dbReference>
<dbReference type="VEuPathDB" id="FungiDB:BLGHR1_15639"/>
<dbReference type="InterPro" id="IPR036514">
    <property type="entry name" value="SGNH_hydro_sf"/>
</dbReference>
<dbReference type="AlphaFoldDB" id="A0A383UZP1"/>
<feature type="domain" description="SGNH hydrolase-type esterase" evidence="1">
    <location>
        <begin position="21"/>
        <end position="196"/>
    </location>
</feature>
<dbReference type="GO" id="GO:0004622">
    <property type="term" value="F:phosphatidylcholine lysophospholipase activity"/>
    <property type="evidence" value="ECO:0007669"/>
    <property type="project" value="TreeGrafter"/>
</dbReference>
<dbReference type="InterPro" id="IPR051532">
    <property type="entry name" value="Ester_Hydrolysis_Enzymes"/>
</dbReference>
<evidence type="ECO:0000313" key="2">
    <source>
        <dbReference type="EMBL" id="SZF04840.1"/>
    </source>
</evidence>
<dbReference type="Pfam" id="PF13472">
    <property type="entry name" value="Lipase_GDSL_2"/>
    <property type="match status" value="1"/>
</dbReference>
<dbReference type="SUPFAM" id="SSF52266">
    <property type="entry name" value="SGNH hydrolase"/>
    <property type="match status" value="1"/>
</dbReference>